<keyword evidence="3" id="KW-1185">Reference proteome</keyword>
<proteinExistence type="predicted"/>
<protein>
    <submittedName>
        <fullName evidence="2">Uncharacterized protein</fullName>
    </submittedName>
</protein>
<dbReference type="Proteomes" id="UP000729402">
    <property type="component" value="Unassembled WGS sequence"/>
</dbReference>
<accession>A0A8J5WXP8</accession>
<gene>
    <name evidence="2" type="ORF">GUJ93_ZPchr0013g35145</name>
</gene>
<comment type="caution">
    <text evidence="2">The sequence shown here is derived from an EMBL/GenBank/DDBJ whole genome shotgun (WGS) entry which is preliminary data.</text>
</comment>
<evidence type="ECO:0000313" key="3">
    <source>
        <dbReference type="Proteomes" id="UP000729402"/>
    </source>
</evidence>
<feature type="compositionally biased region" description="Polar residues" evidence="1">
    <location>
        <begin position="81"/>
        <end position="95"/>
    </location>
</feature>
<organism evidence="2 3">
    <name type="scientific">Zizania palustris</name>
    <name type="common">Northern wild rice</name>
    <dbReference type="NCBI Taxonomy" id="103762"/>
    <lineage>
        <taxon>Eukaryota</taxon>
        <taxon>Viridiplantae</taxon>
        <taxon>Streptophyta</taxon>
        <taxon>Embryophyta</taxon>
        <taxon>Tracheophyta</taxon>
        <taxon>Spermatophyta</taxon>
        <taxon>Magnoliopsida</taxon>
        <taxon>Liliopsida</taxon>
        <taxon>Poales</taxon>
        <taxon>Poaceae</taxon>
        <taxon>BOP clade</taxon>
        <taxon>Oryzoideae</taxon>
        <taxon>Oryzeae</taxon>
        <taxon>Zizaniinae</taxon>
        <taxon>Zizania</taxon>
    </lineage>
</organism>
<evidence type="ECO:0000313" key="2">
    <source>
        <dbReference type="EMBL" id="KAG8097389.1"/>
    </source>
</evidence>
<sequence>MPGFKPLHSQEAISDEYHMDFSSELRHFCSADFWPLTCAFAPPPPDLLRLYKFKPRGEKQTGRSGRSGGGGRANAEVQNDAPPSSSAMNQNCNSS</sequence>
<reference evidence="2" key="2">
    <citation type="submission" date="2021-02" db="EMBL/GenBank/DDBJ databases">
        <authorList>
            <person name="Kimball J.A."/>
            <person name="Haas M.W."/>
            <person name="Macchietto M."/>
            <person name="Kono T."/>
            <person name="Duquette J."/>
            <person name="Shao M."/>
        </authorList>
    </citation>
    <scope>NUCLEOTIDE SEQUENCE</scope>
    <source>
        <tissue evidence="2">Fresh leaf tissue</tissue>
    </source>
</reference>
<reference evidence="2" key="1">
    <citation type="journal article" date="2021" name="bioRxiv">
        <title>Whole Genome Assembly and Annotation of Northern Wild Rice, Zizania palustris L., Supports a Whole Genome Duplication in the Zizania Genus.</title>
        <authorList>
            <person name="Haas M."/>
            <person name="Kono T."/>
            <person name="Macchietto M."/>
            <person name="Millas R."/>
            <person name="McGilp L."/>
            <person name="Shao M."/>
            <person name="Duquette J."/>
            <person name="Hirsch C.N."/>
            <person name="Kimball J."/>
        </authorList>
    </citation>
    <scope>NUCLEOTIDE SEQUENCE</scope>
    <source>
        <tissue evidence="2">Fresh leaf tissue</tissue>
    </source>
</reference>
<feature type="region of interest" description="Disordered" evidence="1">
    <location>
        <begin position="54"/>
        <end position="95"/>
    </location>
</feature>
<evidence type="ECO:0000256" key="1">
    <source>
        <dbReference type="SAM" id="MobiDB-lite"/>
    </source>
</evidence>
<name>A0A8J5WXP8_ZIZPA</name>
<dbReference type="AlphaFoldDB" id="A0A8J5WXP8"/>
<dbReference type="EMBL" id="JAAALK010000079">
    <property type="protein sequence ID" value="KAG8097389.1"/>
    <property type="molecule type" value="Genomic_DNA"/>
</dbReference>